<keyword evidence="4" id="KW-1208">Phospholipid metabolism</keyword>
<keyword evidence="2 4" id="KW-0808">Transferase</keyword>
<dbReference type="GO" id="GO:0003841">
    <property type="term" value="F:1-acylglycerol-3-phosphate O-acyltransferase activity"/>
    <property type="evidence" value="ECO:0007669"/>
    <property type="project" value="UniProtKB-UniRule"/>
</dbReference>
<dbReference type="PANTHER" id="PTHR10434:SF40">
    <property type="entry name" value="1-ACYL-SN-GLYCEROL-3-PHOSPHATE ACYLTRANSFERASE"/>
    <property type="match status" value="1"/>
</dbReference>
<dbReference type="InterPro" id="IPR004552">
    <property type="entry name" value="AGP_acyltrans"/>
</dbReference>
<gene>
    <name evidence="6" type="ORF">SAMN02745221_01702</name>
</gene>
<dbReference type="AlphaFoldDB" id="A0A1M5Q9J8"/>
<feature type="domain" description="Phospholipid/glycerol acyltransferase" evidence="5">
    <location>
        <begin position="33"/>
        <end position="145"/>
    </location>
</feature>
<keyword evidence="4" id="KW-0594">Phospholipid biosynthesis</keyword>
<dbReference type="EMBL" id="FQWY01000031">
    <property type="protein sequence ID" value="SHH10834.1"/>
    <property type="molecule type" value="Genomic_DNA"/>
</dbReference>
<evidence type="ECO:0000256" key="3">
    <source>
        <dbReference type="ARBA" id="ARBA00023315"/>
    </source>
</evidence>
<dbReference type="STRING" id="1123382.SAMN02745221_01702"/>
<evidence type="ECO:0000256" key="4">
    <source>
        <dbReference type="RuleBase" id="RU361267"/>
    </source>
</evidence>
<keyword evidence="7" id="KW-1185">Reference proteome</keyword>
<dbReference type="RefSeq" id="WP_073092821.1">
    <property type="nucleotide sequence ID" value="NZ_FQWY01000031.1"/>
</dbReference>
<comment type="similarity">
    <text evidence="1 4">Belongs to the 1-acyl-sn-glycerol-3-phosphate acyltransferase family.</text>
</comment>
<comment type="domain">
    <text evidence="4">The HXXXXD motif is essential for acyltransferase activity and may constitute the binding site for the phosphate moiety of the glycerol-3-phosphate.</text>
</comment>
<organism evidence="6 7">
    <name type="scientific">Thermosyntropha lipolytica DSM 11003</name>
    <dbReference type="NCBI Taxonomy" id="1123382"/>
    <lineage>
        <taxon>Bacteria</taxon>
        <taxon>Bacillati</taxon>
        <taxon>Bacillota</taxon>
        <taxon>Clostridia</taxon>
        <taxon>Eubacteriales</taxon>
        <taxon>Syntrophomonadaceae</taxon>
        <taxon>Thermosyntropha</taxon>
    </lineage>
</organism>
<evidence type="ECO:0000313" key="6">
    <source>
        <dbReference type="EMBL" id="SHH10834.1"/>
    </source>
</evidence>
<dbReference type="OrthoDB" id="9803035at2"/>
<keyword evidence="4" id="KW-0444">Lipid biosynthesis</keyword>
<dbReference type="InterPro" id="IPR002123">
    <property type="entry name" value="Plipid/glycerol_acylTrfase"/>
</dbReference>
<dbReference type="Proteomes" id="UP000242329">
    <property type="component" value="Unassembled WGS sequence"/>
</dbReference>
<comment type="catalytic activity">
    <reaction evidence="4">
        <text>a 1-acyl-sn-glycero-3-phosphate + an acyl-CoA = a 1,2-diacyl-sn-glycero-3-phosphate + CoA</text>
        <dbReference type="Rhea" id="RHEA:19709"/>
        <dbReference type="ChEBI" id="CHEBI:57287"/>
        <dbReference type="ChEBI" id="CHEBI:57970"/>
        <dbReference type="ChEBI" id="CHEBI:58342"/>
        <dbReference type="ChEBI" id="CHEBI:58608"/>
        <dbReference type="EC" id="2.3.1.51"/>
    </reaction>
</comment>
<accession>A0A1M5Q9J8</accession>
<proteinExistence type="inferred from homology"/>
<dbReference type="SUPFAM" id="SSF69593">
    <property type="entry name" value="Glycerol-3-phosphate (1)-acyltransferase"/>
    <property type="match status" value="1"/>
</dbReference>
<dbReference type="GO" id="GO:0016020">
    <property type="term" value="C:membrane"/>
    <property type="evidence" value="ECO:0007669"/>
    <property type="project" value="InterPro"/>
</dbReference>
<name>A0A1M5Q9J8_9FIRM</name>
<evidence type="ECO:0000259" key="5">
    <source>
        <dbReference type="SMART" id="SM00563"/>
    </source>
</evidence>
<evidence type="ECO:0000256" key="2">
    <source>
        <dbReference type="ARBA" id="ARBA00022679"/>
    </source>
</evidence>
<dbReference type="GO" id="GO:0006654">
    <property type="term" value="P:phosphatidic acid biosynthetic process"/>
    <property type="evidence" value="ECO:0007669"/>
    <property type="project" value="TreeGrafter"/>
</dbReference>
<dbReference type="EC" id="2.3.1.51" evidence="4"/>
<dbReference type="CDD" id="cd07989">
    <property type="entry name" value="LPLAT_AGPAT-like"/>
    <property type="match status" value="1"/>
</dbReference>
<dbReference type="NCBIfam" id="TIGR00530">
    <property type="entry name" value="AGP_acyltrn"/>
    <property type="match status" value="1"/>
</dbReference>
<dbReference type="Pfam" id="PF01553">
    <property type="entry name" value="Acyltransferase"/>
    <property type="match status" value="1"/>
</dbReference>
<reference evidence="7" key="1">
    <citation type="submission" date="2016-11" db="EMBL/GenBank/DDBJ databases">
        <authorList>
            <person name="Varghese N."/>
            <person name="Submissions S."/>
        </authorList>
    </citation>
    <scope>NUCLEOTIDE SEQUENCE [LARGE SCALE GENOMIC DNA]</scope>
    <source>
        <strain evidence="7">DSM 11003</strain>
    </source>
</reference>
<sequence length="197" mass="21672">MFYRLAWLIMRLFFTLLGLKIEGTDKLPAKGAAIIVSNHVSNWDPIVVGIAFKRPVYFMAKAELFQNKLGRAFFTALNAFPVKRGSADRGAIRKAISILEEGKVLGIFPEGTRNKTGASMEAQNGAAMLALKTGAPVIPVACIGTKSLLPWGWKKPLVLRVGNPIYLEEFKGQKINSALLNQVSERIMQEIEALLSK</sequence>
<evidence type="ECO:0000313" key="7">
    <source>
        <dbReference type="Proteomes" id="UP000242329"/>
    </source>
</evidence>
<keyword evidence="4" id="KW-0443">Lipid metabolism</keyword>
<dbReference type="SMART" id="SM00563">
    <property type="entry name" value="PlsC"/>
    <property type="match status" value="1"/>
</dbReference>
<dbReference type="PANTHER" id="PTHR10434">
    <property type="entry name" value="1-ACYL-SN-GLYCEROL-3-PHOSPHATE ACYLTRANSFERASE"/>
    <property type="match status" value="1"/>
</dbReference>
<evidence type="ECO:0000256" key="1">
    <source>
        <dbReference type="ARBA" id="ARBA00008655"/>
    </source>
</evidence>
<protein>
    <recommendedName>
        <fullName evidence="4">1-acyl-sn-glycerol-3-phosphate acyltransferase</fullName>
        <ecNumber evidence="4">2.3.1.51</ecNumber>
    </recommendedName>
</protein>
<keyword evidence="3 4" id="KW-0012">Acyltransferase</keyword>